<dbReference type="RefSeq" id="WP_262398560.1">
    <property type="nucleotide sequence ID" value="NZ_JACRTB010000001.1"/>
</dbReference>
<name>A0ABR7NEM8_9FIRM</name>
<evidence type="ECO:0008006" key="5">
    <source>
        <dbReference type="Google" id="ProtNLM"/>
    </source>
</evidence>
<proteinExistence type="predicted"/>
<feature type="compositionally biased region" description="Low complexity" evidence="1">
    <location>
        <begin position="25"/>
        <end position="52"/>
    </location>
</feature>
<comment type="caution">
    <text evidence="3">The sequence shown here is derived from an EMBL/GenBank/DDBJ whole genome shotgun (WGS) entry which is preliminary data.</text>
</comment>
<feature type="signal peptide" evidence="2">
    <location>
        <begin position="1"/>
        <end position="23"/>
    </location>
</feature>
<dbReference type="PROSITE" id="PS51257">
    <property type="entry name" value="PROKAR_LIPOPROTEIN"/>
    <property type="match status" value="1"/>
</dbReference>
<feature type="region of interest" description="Disordered" evidence="1">
    <location>
        <begin position="25"/>
        <end position="53"/>
    </location>
</feature>
<dbReference type="EMBL" id="JACRTB010000001">
    <property type="protein sequence ID" value="MBC8574864.1"/>
    <property type="molecule type" value="Genomic_DNA"/>
</dbReference>
<evidence type="ECO:0000256" key="1">
    <source>
        <dbReference type="SAM" id="MobiDB-lite"/>
    </source>
</evidence>
<accession>A0ABR7NEM8</accession>
<dbReference type="Proteomes" id="UP000658131">
    <property type="component" value="Unassembled WGS sequence"/>
</dbReference>
<evidence type="ECO:0000313" key="3">
    <source>
        <dbReference type="EMBL" id="MBC8574864.1"/>
    </source>
</evidence>
<organism evidence="3 4">
    <name type="scientific">Yanshouia hominis</name>
    <dbReference type="NCBI Taxonomy" id="2763673"/>
    <lineage>
        <taxon>Bacteria</taxon>
        <taxon>Bacillati</taxon>
        <taxon>Bacillota</taxon>
        <taxon>Clostridia</taxon>
        <taxon>Eubacteriales</taxon>
        <taxon>Oscillospiraceae</taxon>
        <taxon>Yanshouia</taxon>
    </lineage>
</organism>
<reference evidence="3 4" key="1">
    <citation type="submission" date="2020-08" db="EMBL/GenBank/DDBJ databases">
        <title>Genome public.</title>
        <authorList>
            <person name="Liu C."/>
            <person name="Sun Q."/>
        </authorList>
    </citation>
    <scope>NUCLEOTIDE SEQUENCE [LARGE SCALE GENOMIC DNA]</scope>
    <source>
        <strain evidence="3 4">BX1</strain>
    </source>
</reference>
<keyword evidence="2" id="KW-0732">Signal</keyword>
<sequence length="522" mass="56954">MMDPLKRTAVLALSLLLAACAPAQQPASSTDGAESGLPAPAAEESPAAQPPSVEGADRLYRIYREDQIVVMDGDGNLLPDEEAYTPLYDLLTGAEAYRLRTRHEDTGEDDEYGNPVVQQYCSLYDVKGNLLYDWEPVAYRAAFSGLLIRQDPRNWWSNPSELEGYSTALWNPASGETAADGVDSLQKMGDGSVLALDVTGRALGVLDGSGKVLSGFPAPADYYYPSAECGMISADAGYNPYGPGGKPSSALLLDRDFNILFECEQLNLGFYGLRGPYALWHDHGRTGLLSLPGLTRLYSIPEEEGDIQYFDGERLILRTGTRNGPFWYCFLYDLEGNLLAGPYEQLSPEDEWEDRDTPAGRFLAKNGDTLSLLGRDGGLIASAELPGLSSFSPLGDGYYTYSIERPGGSSDAFSAHLTGLLGPDFEVLLPAERYQSIYRLTDWTGQRSTRYDLLECGRELPNGVWRYDLLTLSGEPVLENLSAVGDAGPGRIAVIRGSSMGLIDFSGRWIARRSIYQGLQND</sequence>
<evidence type="ECO:0000313" key="4">
    <source>
        <dbReference type="Proteomes" id="UP000658131"/>
    </source>
</evidence>
<protein>
    <recommendedName>
        <fullName evidence="5">WG repeat-containing protein</fullName>
    </recommendedName>
</protein>
<evidence type="ECO:0000256" key="2">
    <source>
        <dbReference type="SAM" id="SignalP"/>
    </source>
</evidence>
<gene>
    <name evidence="3" type="ORF">H8717_00355</name>
</gene>
<keyword evidence="4" id="KW-1185">Reference proteome</keyword>
<feature type="chain" id="PRO_5047327174" description="WG repeat-containing protein" evidence="2">
    <location>
        <begin position="24"/>
        <end position="522"/>
    </location>
</feature>